<dbReference type="Gene3D" id="3.30.450.20">
    <property type="entry name" value="PAS domain"/>
    <property type="match status" value="2"/>
</dbReference>
<keyword evidence="2" id="KW-1185">Reference proteome</keyword>
<reference evidence="1 2" key="1">
    <citation type="journal article" date="2018" name="New Phytol.">
        <title>Phylogenomics of Endogonaceae and evolution of mycorrhizas within Mucoromycota.</title>
        <authorList>
            <person name="Chang Y."/>
            <person name="Desiro A."/>
            <person name="Na H."/>
            <person name="Sandor L."/>
            <person name="Lipzen A."/>
            <person name="Clum A."/>
            <person name="Barry K."/>
            <person name="Grigoriev I.V."/>
            <person name="Martin F.M."/>
            <person name="Stajich J.E."/>
            <person name="Smith M.E."/>
            <person name="Bonito G."/>
            <person name="Spatafora J.W."/>
        </authorList>
    </citation>
    <scope>NUCLEOTIDE SEQUENCE [LARGE SCALE GENOMIC DNA]</scope>
    <source>
        <strain evidence="1 2">AD002</strain>
    </source>
</reference>
<gene>
    <name evidence="1" type="ORF">BC938DRAFT_471467</name>
</gene>
<dbReference type="Proteomes" id="UP000274822">
    <property type="component" value="Unassembled WGS sequence"/>
</dbReference>
<accession>A0A433QUK8</accession>
<evidence type="ECO:0000313" key="1">
    <source>
        <dbReference type="EMBL" id="RUS33480.1"/>
    </source>
</evidence>
<sequence>MTVVIYKRSNNWASTIQDIIENTEINAFKSISLGRAAIAQAITNGFLADNVVASTYALELFRSDLPSELPLNYTKPYESYFTTEIDTPLVDPPRPPGNQEKLYSGYFSVNITTIAQLNASTENMSRSTILDNVMRALAIGKPSIQAIYAGFTDFGFRRYPYVFDDSRRTGTFCNVSFAPAELQQKVGFIPACRAWYQKALTSASAAGVVDVLGPAQFSPPFISAITKRVATTTSQALFTQAGLKGVIAIELEMDSLNSALTQTSVLRNGYMFMVDLNGTLIV</sequence>
<evidence type="ECO:0000313" key="2">
    <source>
        <dbReference type="Proteomes" id="UP000274822"/>
    </source>
</evidence>
<name>A0A433QUK8_9FUNG</name>
<proteinExistence type="predicted"/>
<comment type="caution">
    <text evidence="1">The sequence shown here is derived from an EMBL/GenBank/DDBJ whole genome shotgun (WGS) entry which is preliminary data.</text>
</comment>
<dbReference type="AlphaFoldDB" id="A0A433QUK8"/>
<dbReference type="EMBL" id="RBNJ01001166">
    <property type="protein sequence ID" value="RUS33480.1"/>
    <property type="molecule type" value="Genomic_DNA"/>
</dbReference>
<organism evidence="1 2">
    <name type="scientific">Jimgerdemannia flammicorona</name>
    <dbReference type="NCBI Taxonomy" id="994334"/>
    <lineage>
        <taxon>Eukaryota</taxon>
        <taxon>Fungi</taxon>
        <taxon>Fungi incertae sedis</taxon>
        <taxon>Mucoromycota</taxon>
        <taxon>Mucoromycotina</taxon>
        <taxon>Endogonomycetes</taxon>
        <taxon>Endogonales</taxon>
        <taxon>Endogonaceae</taxon>
        <taxon>Jimgerdemannia</taxon>
    </lineage>
</organism>
<protein>
    <submittedName>
        <fullName evidence="1">Uncharacterized protein</fullName>
    </submittedName>
</protein>